<evidence type="ECO:0000313" key="3">
    <source>
        <dbReference type="EMBL" id="JAA71538.1"/>
    </source>
</evidence>
<dbReference type="EMBL" id="GADI01002270">
    <property type="protein sequence ID" value="JAA71538.1"/>
    <property type="molecule type" value="mRNA"/>
</dbReference>
<keyword evidence="1" id="KW-0812">Transmembrane</keyword>
<reference evidence="2" key="1">
    <citation type="submission" date="2012-12" db="EMBL/GenBank/DDBJ databases">
        <title>Identification and characterization of a phenylalanine ammonia-lyase gene family in Isatis indigotica Fort.</title>
        <authorList>
            <person name="Liu Q."/>
            <person name="Chen J."/>
            <person name="Zhou X."/>
            <person name="Di P."/>
            <person name="Xiao Y."/>
            <person name="Xuan H."/>
            <person name="Zhang L."/>
            <person name="Chen W."/>
        </authorList>
    </citation>
    <scope>NUCLEOTIDE SEQUENCE</scope>
    <source>
        <tissue evidence="2">Salivary gland</tissue>
    </source>
</reference>
<name>A0A0K8RKA9_IXORI</name>
<evidence type="ECO:0000256" key="1">
    <source>
        <dbReference type="SAM" id="Phobius"/>
    </source>
</evidence>
<keyword evidence="1" id="KW-1133">Transmembrane helix</keyword>
<keyword evidence="1" id="KW-0472">Membrane</keyword>
<dbReference type="InterPro" id="IPR028183">
    <property type="entry name" value="UQCC5"/>
</dbReference>
<organism evidence="2">
    <name type="scientific">Ixodes ricinus</name>
    <name type="common">Common tick</name>
    <name type="synonym">Acarus ricinus</name>
    <dbReference type="NCBI Taxonomy" id="34613"/>
    <lineage>
        <taxon>Eukaryota</taxon>
        <taxon>Metazoa</taxon>
        <taxon>Ecdysozoa</taxon>
        <taxon>Arthropoda</taxon>
        <taxon>Chelicerata</taxon>
        <taxon>Arachnida</taxon>
        <taxon>Acari</taxon>
        <taxon>Parasitiformes</taxon>
        <taxon>Ixodida</taxon>
        <taxon>Ixodoidea</taxon>
        <taxon>Ixodidae</taxon>
        <taxon>Ixodinae</taxon>
        <taxon>Ixodes</taxon>
    </lineage>
</organism>
<dbReference type="EMBL" id="GADI01002271">
    <property type="protein sequence ID" value="JAA71537.1"/>
    <property type="molecule type" value="mRNA"/>
</dbReference>
<dbReference type="PANTHER" id="PTHR35250">
    <property type="entry name" value="SMALL INTEGRAL MEMBRANE PROTEIN 4"/>
    <property type="match status" value="1"/>
</dbReference>
<dbReference type="Pfam" id="PF15114">
    <property type="entry name" value="UPF0640"/>
    <property type="match status" value="1"/>
</dbReference>
<evidence type="ECO:0000313" key="2">
    <source>
        <dbReference type="EMBL" id="JAA71537.1"/>
    </source>
</evidence>
<protein>
    <submittedName>
        <fullName evidence="3">Putative secreted protein</fullName>
    </submittedName>
</protein>
<dbReference type="AlphaFoldDB" id="A0A0K8RKA9"/>
<accession>A0A0K8RKA9</accession>
<sequence>MKRSRLIAQLVASWPGKRAFGPYRFLPVFFVLGAALEFSMINWTAGKTNFYNTYKKRQAQKIVEAELKS</sequence>
<dbReference type="PANTHER" id="PTHR35250:SF1">
    <property type="entry name" value="UBIQUINOL-CYTOCHROME-C REDUCTASE COMPLEX ASSEMBLY FACTOR 5"/>
    <property type="match status" value="1"/>
</dbReference>
<feature type="transmembrane region" description="Helical" evidence="1">
    <location>
        <begin position="28"/>
        <end position="46"/>
    </location>
</feature>
<proteinExistence type="evidence at transcript level"/>